<evidence type="ECO:0000313" key="1">
    <source>
        <dbReference type="EMBL" id="KAH3662740.1"/>
    </source>
</evidence>
<dbReference type="Pfam" id="PF00583">
    <property type="entry name" value="Acetyltransf_1"/>
    <property type="match status" value="1"/>
</dbReference>
<dbReference type="SUPFAM" id="SSF55729">
    <property type="entry name" value="Acyl-CoA N-acyltransferases (Nat)"/>
    <property type="match status" value="1"/>
</dbReference>
<dbReference type="Proteomes" id="UP000788993">
    <property type="component" value="Unassembled WGS sequence"/>
</dbReference>
<dbReference type="PROSITE" id="PS51186">
    <property type="entry name" value="GNAT"/>
    <property type="match status" value="1"/>
</dbReference>
<reference evidence="1" key="1">
    <citation type="journal article" date="2021" name="Open Biol.">
        <title>Shared evolutionary footprints suggest mitochondrial oxidative damage underlies multiple complex I losses in fungi.</title>
        <authorList>
            <person name="Schikora-Tamarit M.A."/>
            <person name="Marcet-Houben M."/>
            <person name="Nosek J."/>
            <person name="Gabaldon T."/>
        </authorList>
    </citation>
    <scope>NUCLEOTIDE SEQUENCE</scope>
    <source>
        <strain evidence="1">NCAIM Y.01608</strain>
    </source>
</reference>
<accession>A0A1B7SI83</accession>
<name>A0A1B7SI83_9ASCO</name>
<dbReference type="Gene3D" id="3.40.630.30">
    <property type="match status" value="1"/>
</dbReference>
<dbReference type="PANTHER" id="PTHR43138:SF1">
    <property type="entry name" value="N-ACETYLTRANSFERASE ACA1"/>
    <property type="match status" value="1"/>
</dbReference>
<protein>
    <submittedName>
        <fullName evidence="1">Uncharacterized protein</fullName>
    </submittedName>
</protein>
<dbReference type="InterPro" id="IPR000182">
    <property type="entry name" value="GNAT_dom"/>
</dbReference>
<dbReference type="InterPro" id="IPR052742">
    <property type="entry name" value="Mito_N-acetyltransferase"/>
</dbReference>
<dbReference type="RefSeq" id="XP_018211134.1">
    <property type="nucleotide sequence ID" value="XM_018354117.1"/>
</dbReference>
<dbReference type="AlphaFoldDB" id="A0A1B7SI83"/>
<dbReference type="InterPro" id="IPR016181">
    <property type="entry name" value="Acyl_CoA_acyltransferase"/>
</dbReference>
<evidence type="ECO:0000313" key="2">
    <source>
        <dbReference type="Proteomes" id="UP000788993"/>
    </source>
</evidence>
<dbReference type="PANTHER" id="PTHR43138">
    <property type="entry name" value="ACETYLTRANSFERASE, GNAT FAMILY"/>
    <property type="match status" value="1"/>
</dbReference>
<dbReference type="GO" id="GO:0005634">
    <property type="term" value="C:nucleus"/>
    <property type="evidence" value="ECO:0007669"/>
    <property type="project" value="TreeGrafter"/>
</dbReference>
<organism evidence="1 2">
    <name type="scientific">Ogataea polymorpha</name>
    <dbReference type="NCBI Taxonomy" id="460523"/>
    <lineage>
        <taxon>Eukaryota</taxon>
        <taxon>Fungi</taxon>
        <taxon>Dikarya</taxon>
        <taxon>Ascomycota</taxon>
        <taxon>Saccharomycotina</taxon>
        <taxon>Pichiomycetes</taxon>
        <taxon>Pichiales</taxon>
        <taxon>Pichiaceae</taxon>
        <taxon>Ogataea</taxon>
    </lineage>
</organism>
<comment type="caution">
    <text evidence="1">The sequence shown here is derived from an EMBL/GenBank/DDBJ whole genome shotgun (WGS) entry which is preliminary data.</text>
</comment>
<dbReference type="GO" id="GO:0016747">
    <property type="term" value="F:acyltransferase activity, transferring groups other than amino-acyl groups"/>
    <property type="evidence" value="ECO:0007669"/>
    <property type="project" value="InterPro"/>
</dbReference>
<sequence>MFSVIPVTLSNGQLATIVPFESVNQVPKSLVDKLHKEYNYEVEQGNTLAQIEPLTEQEFLEYYCPKFLAIMLQGEFQSTSHAIEIAKDSDLGEKFLGSYYIKPNYPGRSSHNCNAGFLVSSKHRGMGIGKLLGKSYLEYAPKLGYRYSVFNLVYETNKASSRIWDDLGFERIGRVPGAGYLKDHGYVDAIVFGYDFTKGTEI</sequence>
<reference evidence="1" key="2">
    <citation type="submission" date="2021-01" db="EMBL/GenBank/DDBJ databases">
        <authorList>
            <person name="Schikora-Tamarit M.A."/>
        </authorList>
    </citation>
    <scope>NUCLEOTIDE SEQUENCE</scope>
    <source>
        <strain evidence="1">NCAIM Y.01608</strain>
    </source>
</reference>
<proteinExistence type="predicted"/>
<dbReference type="EMBL" id="JAEUBD010001266">
    <property type="protein sequence ID" value="KAH3662740.1"/>
    <property type="molecule type" value="Genomic_DNA"/>
</dbReference>
<dbReference type="OrthoDB" id="10264707at2759"/>
<gene>
    <name evidence="1" type="ORF">OGATHE_004316</name>
</gene>
<keyword evidence="2" id="KW-1185">Reference proteome</keyword>